<accession>A0A0M9WQB7</accession>
<dbReference type="PATRIC" id="fig|1441923.3.peg.797"/>
<evidence type="ECO:0008006" key="5">
    <source>
        <dbReference type="Google" id="ProtNLM"/>
    </source>
</evidence>
<dbReference type="InterPro" id="IPR013762">
    <property type="entry name" value="Integrase-like_cat_sf"/>
</dbReference>
<name>A0A0M9WQB7_RHORH</name>
<dbReference type="RefSeq" id="WP_054371409.1">
    <property type="nucleotide sequence ID" value="NZ_AZYO01000004.1"/>
</dbReference>
<dbReference type="GO" id="GO:0003677">
    <property type="term" value="F:DNA binding"/>
    <property type="evidence" value="ECO:0007669"/>
    <property type="project" value="UniProtKB-KW"/>
</dbReference>
<evidence type="ECO:0000313" key="3">
    <source>
        <dbReference type="EMBL" id="KOS57580.1"/>
    </source>
</evidence>
<dbReference type="InterPro" id="IPR011010">
    <property type="entry name" value="DNA_brk_join_enz"/>
</dbReference>
<dbReference type="GO" id="GO:0006310">
    <property type="term" value="P:DNA recombination"/>
    <property type="evidence" value="ECO:0007669"/>
    <property type="project" value="UniProtKB-KW"/>
</dbReference>
<sequence length="341" mass="38254">MPSTEREGIRRNAVPDADLGLRIPARFWHDWALFADWCTAADHRPIPAAPDTLALFLHEHPAAVATQRRRLSAINAVHTGHGYPAPGRTETVRRHLDTTRASRLDRLGRLLIQRATELPTLGWPSGLFGRRDALLLILAATGMTFTDLTRLRRRDIRFDGDMLVVTTRSDERFRLPSDPDTGDNPAGEIYLRWANVQAFLDQYPGTHLLRHHLTDPVEIIADPLDAEQARQPLLCPIDRWGHLPHTQPMTPQSVSMLVRAYLSGRAPMRRALPVPSQDDTGAPVESGIILDSGYYDRGTAARRRDHEALEDLTDVFGDIEQRAEALLDELLAVLEGPQDCR</sequence>
<dbReference type="Gene3D" id="1.10.443.10">
    <property type="entry name" value="Intergrase catalytic core"/>
    <property type="match status" value="1"/>
</dbReference>
<evidence type="ECO:0000313" key="4">
    <source>
        <dbReference type="Proteomes" id="UP000037712"/>
    </source>
</evidence>
<evidence type="ECO:0000256" key="1">
    <source>
        <dbReference type="ARBA" id="ARBA00023125"/>
    </source>
</evidence>
<dbReference type="GO" id="GO:0015074">
    <property type="term" value="P:DNA integration"/>
    <property type="evidence" value="ECO:0007669"/>
    <property type="project" value="InterPro"/>
</dbReference>
<proteinExistence type="predicted"/>
<dbReference type="InterPro" id="IPR010998">
    <property type="entry name" value="Integrase_recombinase_N"/>
</dbReference>
<dbReference type="SUPFAM" id="SSF56349">
    <property type="entry name" value="DNA breaking-rejoining enzymes"/>
    <property type="match status" value="1"/>
</dbReference>
<comment type="caution">
    <text evidence="3">The sequence shown here is derived from an EMBL/GenBank/DDBJ whole genome shotgun (WGS) entry which is preliminary data.</text>
</comment>
<reference evidence="4" key="2">
    <citation type="submission" date="2015-01" db="EMBL/GenBank/DDBJ databases">
        <title>Draft genome sequence of potential hydrocarbon metabolising strain of Rhodococcus rhodochrous.</title>
        <authorList>
            <person name="Aggarwal R.K."/>
            <person name="Dawar C."/>
        </authorList>
    </citation>
    <scope>NUCLEOTIDE SEQUENCE [LARGE SCALE GENOMIC DNA]</scope>
    <source>
        <strain evidence="4">KG-21</strain>
    </source>
</reference>
<protein>
    <recommendedName>
        <fullName evidence="5">Recombinase</fullName>
    </recommendedName>
</protein>
<dbReference type="Proteomes" id="UP000037712">
    <property type="component" value="Unassembled WGS sequence"/>
</dbReference>
<dbReference type="AlphaFoldDB" id="A0A0M9WQB7"/>
<dbReference type="Gene3D" id="1.10.150.130">
    <property type="match status" value="1"/>
</dbReference>
<keyword evidence="2" id="KW-0233">DNA recombination</keyword>
<keyword evidence="1" id="KW-0238">DNA-binding</keyword>
<gene>
    <name evidence="3" type="ORF">Z051_03630</name>
</gene>
<organism evidence="3 4">
    <name type="scientific">Rhodococcus rhodochrous KG-21</name>
    <dbReference type="NCBI Taxonomy" id="1441923"/>
    <lineage>
        <taxon>Bacteria</taxon>
        <taxon>Bacillati</taxon>
        <taxon>Actinomycetota</taxon>
        <taxon>Actinomycetes</taxon>
        <taxon>Mycobacteriales</taxon>
        <taxon>Nocardiaceae</taxon>
        <taxon>Rhodococcus</taxon>
    </lineage>
</organism>
<reference evidence="3 4" key="1">
    <citation type="journal article" date="2015" name="Genome Announc.">
        <title>Draft Genome Sequence of Rhodococcus rhodochrous Strain KG-21, a Soil Isolate from Oil Fields of Krishna-Godavari Basin, India.</title>
        <authorList>
            <person name="Dawar C."/>
            <person name="Aggarwal R.K."/>
        </authorList>
    </citation>
    <scope>NUCLEOTIDE SEQUENCE [LARGE SCALE GENOMIC DNA]</scope>
    <source>
        <strain evidence="3 4">KG-21</strain>
    </source>
</reference>
<dbReference type="SUPFAM" id="SSF47823">
    <property type="entry name" value="lambda integrase-like, N-terminal domain"/>
    <property type="match status" value="1"/>
</dbReference>
<dbReference type="EMBL" id="AZYO01000004">
    <property type="protein sequence ID" value="KOS57580.1"/>
    <property type="molecule type" value="Genomic_DNA"/>
</dbReference>
<evidence type="ECO:0000256" key="2">
    <source>
        <dbReference type="ARBA" id="ARBA00023172"/>
    </source>
</evidence>